<dbReference type="InterPro" id="IPR020103">
    <property type="entry name" value="PsdUridine_synth_cat_dom_sf"/>
</dbReference>
<dbReference type="GO" id="GO:0031119">
    <property type="term" value="P:tRNA pseudouridine synthesis"/>
    <property type="evidence" value="ECO:0007669"/>
    <property type="project" value="TreeGrafter"/>
</dbReference>
<dbReference type="Proteomes" id="UP000005237">
    <property type="component" value="Unassembled WGS sequence"/>
</dbReference>
<dbReference type="InterPro" id="IPR001406">
    <property type="entry name" value="PsdUridine_synth_TruA"/>
</dbReference>
<sequence>MREIRRYLFWIGYDGSKFPEMAKGGTGFGVMDLLKQTIANSLFDSQSNWLPEHRERLKLSPSSRTDAKVHAIRNAVICQVPLEFAELDKTPEIKRKFMGKWSELVNSANPGAMRILDAHSVSAGFCVRRNVAYRKYTYRLAVCRSWQLWETIQKEPTIVCFSERDYAWRIPPGFSPERLFNAGRIFEGEQVMGSFYKHTAREKRSEPYPPNALKYILHVGISAGEAYSMENDVYDYYNVTIVAKSFVREQTCVFMSQVD</sequence>
<name>A0A8R1HLQ1_CAEJA</name>
<dbReference type="AlphaFoldDB" id="A0A8R1HLQ1"/>
<evidence type="ECO:0000313" key="3">
    <source>
        <dbReference type="Proteomes" id="UP000005237"/>
    </source>
</evidence>
<dbReference type="Gene3D" id="3.30.70.580">
    <property type="entry name" value="Pseudouridine synthase I, catalytic domain, N-terminal subdomain"/>
    <property type="match status" value="1"/>
</dbReference>
<dbReference type="EnsemblMetazoa" id="CJA02787.1">
    <property type="protein sequence ID" value="CJA02787.1"/>
    <property type="gene ID" value="WBGene00121991"/>
</dbReference>
<dbReference type="Gene3D" id="3.30.70.660">
    <property type="entry name" value="Pseudouridine synthase I, catalytic domain, C-terminal subdomain"/>
    <property type="match status" value="1"/>
</dbReference>
<evidence type="ECO:0000256" key="1">
    <source>
        <dbReference type="ARBA" id="ARBA00023235"/>
    </source>
</evidence>
<keyword evidence="3" id="KW-1185">Reference proteome</keyword>
<dbReference type="InterPro" id="IPR020095">
    <property type="entry name" value="PsdUridine_synth_TruA_C"/>
</dbReference>
<dbReference type="GO" id="GO:0003723">
    <property type="term" value="F:RNA binding"/>
    <property type="evidence" value="ECO:0007669"/>
    <property type="project" value="InterPro"/>
</dbReference>
<dbReference type="SUPFAM" id="SSF55120">
    <property type="entry name" value="Pseudouridine synthase"/>
    <property type="match status" value="1"/>
</dbReference>
<dbReference type="InterPro" id="IPR020094">
    <property type="entry name" value="TruA/RsuA/RluB/E/F_N"/>
</dbReference>
<dbReference type="PANTHER" id="PTHR11142">
    <property type="entry name" value="PSEUDOURIDYLATE SYNTHASE"/>
    <property type="match status" value="1"/>
</dbReference>
<protein>
    <submittedName>
        <fullName evidence="2">Uncharacterized protein</fullName>
    </submittedName>
</protein>
<accession>A0A8R1HLQ1</accession>
<reference evidence="2" key="2">
    <citation type="submission" date="2022-06" db="UniProtKB">
        <authorList>
            <consortium name="EnsemblMetazoa"/>
        </authorList>
    </citation>
    <scope>IDENTIFICATION</scope>
    <source>
        <strain evidence="2">DF5081</strain>
    </source>
</reference>
<dbReference type="GO" id="GO:0009982">
    <property type="term" value="F:pseudouridine synthase activity"/>
    <property type="evidence" value="ECO:0007669"/>
    <property type="project" value="InterPro"/>
</dbReference>
<keyword evidence="1" id="KW-0413">Isomerase</keyword>
<proteinExistence type="predicted"/>
<organism evidence="2 3">
    <name type="scientific">Caenorhabditis japonica</name>
    <dbReference type="NCBI Taxonomy" id="281687"/>
    <lineage>
        <taxon>Eukaryota</taxon>
        <taxon>Metazoa</taxon>
        <taxon>Ecdysozoa</taxon>
        <taxon>Nematoda</taxon>
        <taxon>Chromadorea</taxon>
        <taxon>Rhabditida</taxon>
        <taxon>Rhabditina</taxon>
        <taxon>Rhabditomorpha</taxon>
        <taxon>Rhabditoidea</taxon>
        <taxon>Rhabditidae</taxon>
        <taxon>Peloderinae</taxon>
        <taxon>Caenorhabditis</taxon>
    </lineage>
</organism>
<reference evidence="3" key="1">
    <citation type="submission" date="2010-08" db="EMBL/GenBank/DDBJ databases">
        <authorList>
            <consortium name="Caenorhabditis japonica Sequencing Consortium"/>
            <person name="Wilson R.K."/>
        </authorList>
    </citation>
    <scope>NUCLEOTIDE SEQUENCE [LARGE SCALE GENOMIC DNA]</scope>
    <source>
        <strain evidence="3">DF5081</strain>
    </source>
</reference>
<evidence type="ECO:0000313" key="2">
    <source>
        <dbReference type="EnsemblMetazoa" id="CJA02787.1"/>
    </source>
</evidence>
<dbReference type="PANTHER" id="PTHR11142:SF0">
    <property type="entry name" value="TRNA PSEUDOURIDINE SYNTHASE-LIKE 1"/>
    <property type="match status" value="1"/>
</dbReference>